<keyword evidence="2" id="KW-1185">Reference proteome</keyword>
<evidence type="ECO:0000313" key="2">
    <source>
        <dbReference type="Proteomes" id="UP000193040"/>
    </source>
</evidence>
<organism evidence="1 2">
    <name type="scientific">Mycobacterium simiae</name>
    <name type="common">Mycobacterium habana</name>
    <dbReference type="NCBI Taxonomy" id="1784"/>
    <lineage>
        <taxon>Bacteria</taxon>
        <taxon>Bacillati</taxon>
        <taxon>Actinomycetota</taxon>
        <taxon>Actinomycetes</taxon>
        <taxon>Mycobacteriales</taxon>
        <taxon>Mycobacteriaceae</taxon>
        <taxon>Mycobacterium</taxon>
        <taxon>Mycobacterium simiae complex</taxon>
    </lineage>
</organism>
<protein>
    <submittedName>
        <fullName evidence="1">Uncharacterized protein</fullName>
    </submittedName>
</protein>
<dbReference type="Proteomes" id="UP000193040">
    <property type="component" value="Unassembled WGS sequence"/>
</dbReference>
<reference evidence="1 2" key="1">
    <citation type="submission" date="2017-03" db="EMBL/GenBank/DDBJ databases">
        <title>Genomic insights into Mycobacterium simiae human colonization.</title>
        <authorList>
            <person name="Steffani J.L."/>
            <person name="Brunck M.E."/>
            <person name="Cruz E."/>
            <person name="Montiel R."/>
            <person name="Barona F."/>
        </authorList>
    </citation>
    <scope>NUCLEOTIDE SEQUENCE [LARGE SCALE GENOMIC DNA]</scope>
    <source>
        <strain evidence="1 2">MsiGto</strain>
    </source>
</reference>
<accession>A0A1X0XZT1</accession>
<evidence type="ECO:0000313" key="1">
    <source>
        <dbReference type="EMBL" id="ORJ58430.1"/>
    </source>
</evidence>
<dbReference type="AlphaFoldDB" id="A0A1X0XZT1"/>
<sequence>MGIRIIRAGGFRGDVEIASSAALARMAAAVIATMRATGSMDTTRLGSERHIALHGEVIARGLPLSM</sequence>
<dbReference type="EMBL" id="MZZM01000024">
    <property type="protein sequence ID" value="ORJ58430.1"/>
    <property type="molecule type" value="Genomic_DNA"/>
</dbReference>
<name>A0A1X0XZT1_MYCSI</name>
<gene>
    <name evidence="1" type="ORF">B5M45_18565</name>
</gene>
<comment type="caution">
    <text evidence="1">The sequence shown here is derived from an EMBL/GenBank/DDBJ whole genome shotgun (WGS) entry which is preliminary data.</text>
</comment>
<proteinExistence type="predicted"/>